<protein>
    <recommendedName>
        <fullName evidence="1">F-box domain-containing protein</fullName>
    </recommendedName>
</protein>
<dbReference type="InterPro" id="IPR013187">
    <property type="entry name" value="F-box-assoc_dom_typ3"/>
</dbReference>
<dbReference type="AlphaFoldDB" id="A0AAW1M6Y8"/>
<gene>
    <name evidence="2" type="ORF">RND81_03G117300</name>
</gene>
<dbReference type="Gene3D" id="1.20.1280.50">
    <property type="match status" value="1"/>
</dbReference>
<keyword evidence="3" id="KW-1185">Reference proteome</keyword>
<evidence type="ECO:0000313" key="2">
    <source>
        <dbReference type="EMBL" id="KAK9741611.1"/>
    </source>
</evidence>
<proteinExistence type="predicted"/>
<name>A0AAW1M6Y8_SAPOF</name>
<reference evidence="2" key="1">
    <citation type="submission" date="2024-03" db="EMBL/GenBank/DDBJ databases">
        <title>WGS assembly of Saponaria officinalis var. Norfolk2.</title>
        <authorList>
            <person name="Jenkins J."/>
            <person name="Shu S."/>
            <person name="Grimwood J."/>
            <person name="Barry K."/>
            <person name="Goodstein D."/>
            <person name="Schmutz J."/>
            <person name="Leebens-Mack J."/>
            <person name="Osbourn A."/>
        </authorList>
    </citation>
    <scope>NUCLEOTIDE SEQUENCE [LARGE SCALE GENOMIC DNA]</scope>
    <source>
        <strain evidence="2">JIC</strain>
    </source>
</reference>
<accession>A0AAW1M6Y8</accession>
<dbReference type="Pfam" id="PF08268">
    <property type="entry name" value="FBA_3"/>
    <property type="match status" value="1"/>
</dbReference>
<dbReference type="SUPFAM" id="SSF81383">
    <property type="entry name" value="F-box domain"/>
    <property type="match status" value="1"/>
</dbReference>
<feature type="domain" description="F-box" evidence="1">
    <location>
        <begin position="22"/>
        <end position="73"/>
    </location>
</feature>
<comment type="caution">
    <text evidence="2">The sequence shown here is derived from an EMBL/GenBank/DDBJ whole genome shotgun (WGS) entry which is preliminary data.</text>
</comment>
<dbReference type="PROSITE" id="PS50181">
    <property type="entry name" value="FBOX"/>
    <property type="match status" value="1"/>
</dbReference>
<dbReference type="InterPro" id="IPR017451">
    <property type="entry name" value="F-box-assoc_interact_dom"/>
</dbReference>
<dbReference type="PANTHER" id="PTHR31672">
    <property type="entry name" value="BNACNNG10540D PROTEIN"/>
    <property type="match status" value="1"/>
</dbReference>
<dbReference type="InterPro" id="IPR001810">
    <property type="entry name" value="F-box_dom"/>
</dbReference>
<dbReference type="Proteomes" id="UP001443914">
    <property type="component" value="Unassembled WGS sequence"/>
</dbReference>
<sequence>MFFHKEVKARLGFLIGWFFHKFSLMKILPQEILMDILTLLPTKLIGRCRCVSKSWRHLLSQPAFIRSHLYRTKHLTENELLMLDARESSQSDSDADALYTASIHCHLPDEITVSSTKLTFAAKFKLLSWDLPSCDGLILLEDDAKRTLLVNPTTKEVRELPVPSHTFDSFYIYTLYGLGYDHVNDDYKVVSPSYYHTEHEVAMVVHVYSIRNGTWKDVDSSLYEPRSVRQGTRKKVESFTFELGYSMCVTGVSVDGSLHWVATNTTNHSSFIVGFDLTEENLRIIPAPRSVYGVDFTYDIVGKLGGCLCMLNVLSRKETNIWVMKEYGVEQSWTKLTIVDGVSEYLPILCVPGRQEVVMSKDDHTEDEEWVMYNLDSANVKGITIQGATCVHFGGCFRETLVSPYYNHDPQRA</sequence>
<dbReference type="InterPro" id="IPR050796">
    <property type="entry name" value="SCF_F-box_component"/>
</dbReference>
<dbReference type="PANTHER" id="PTHR31672:SF13">
    <property type="entry name" value="F-BOX PROTEIN CPR30-LIKE"/>
    <property type="match status" value="1"/>
</dbReference>
<dbReference type="Pfam" id="PF12937">
    <property type="entry name" value="F-box-like"/>
    <property type="match status" value="1"/>
</dbReference>
<dbReference type="EMBL" id="JBDFQZ010000003">
    <property type="protein sequence ID" value="KAK9741611.1"/>
    <property type="molecule type" value="Genomic_DNA"/>
</dbReference>
<dbReference type="InterPro" id="IPR036047">
    <property type="entry name" value="F-box-like_dom_sf"/>
</dbReference>
<dbReference type="SMART" id="SM00256">
    <property type="entry name" value="FBOX"/>
    <property type="match status" value="1"/>
</dbReference>
<dbReference type="NCBIfam" id="TIGR01640">
    <property type="entry name" value="F_box_assoc_1"/>
    <property type="match status" value="1"/>
</dbReference>
<evidence type="ECO:0000313" key="3">
    <source>
        <dbReference type="Proteomes" id="UP001443914"/>
    </source>
</evidence>
<organism evidence="2 3">
    <name type="scientific">Saponaria officinalis</name>
    <name type="common">Common soapwort</name>
    <name type="synonym">Lychnis saponaria</name>
    <dbReference type="NCBI Taxonomy" id="3572"/>
    <lineage>
        <taxon>Eukaryota</taxon>
        <taxon>Viridiplantae</taxon>
        <taxon>Streptophyta</taxon>
        <taxon>Embryophyta</taxon>
        <taxon>Tracheophyta</taxon>
        <taxon>Spermatophyta</taxon>
        <taxon>Magnoliopsida</taxon>
        <taxon>eudicotyledons</taxon>
        <taxon>Gunneridae</taxon>
        <taxon>Pentapetalae</taxon>
        <taxon>Caryophyllales</taxon>
        <taxon>Caryophyllaceae</taxon>
        <taxon>Caryophylleae</taxon>
        <taxon>Saponaria</taxon>
    </lineage>
</organism>
<evidence type="ECO:0000259" key="1">
    <source>
        <dbReference type="PROSITE" id="PS50181"/>
    </source>
</evidence>